<protein>
    <submittedName>
        <fullName evidence="11">ATP-binding cassette, subfamily B, MsbA</fullName>
    </submittedName>
</protein>
<dbReference type="InterPro" id="IPR036640">
    <property type="entry name" value="ABC1_TM_sf"/>
</dbReference>
<accession>A0A1M5EXX9</accession>
<dbReference type="Pfam" id="PF00005">
    <property type="entry name" value="ABC_tran"/>
    <property type="match status" value="1"/>
</dbReference>
<keyword evidence="3 8" id="KW-0812">Transmembrane</keyword>
<proteinExistence type="predicted"/>
<dbReference type="STRING" id="1121256.SAMN02746089_02643"/>
<dbReference type="PANTHER" id="PTHR24221">
    <property type="entry name" value="ATP-BINDING CASSETTE SUB-FAMILY B"/>
    <property type="match status" value="1"/>
</dbReference>
<organism evidence="11 12">
    <name type="scientific">Caldanaerobius fijiensis DSM 17918</name>
    <dbReference type="NCBI Taxonomy" id="1121256"/>
    <lineage>
        <taxon>Bacteria</taxon>
        <taxon>Bacillati</taxon>
        <taxon>Bacillota</taxon>
        <taxon>Clostridia</taxon>
        <taxon>Thermoanaerobacterales</taxon>
        <taxon>Thermoanaerobacteraceae</taxon>
        <taxon>Caldanaerobius</taxon>
    </lineage>
</organism>
<dbReference type="InterPro" id="IPR003593">
    <property type="entry name" value="AAA+_ATPase"/>
</dbReference>
<evidence type="ECO:0000256" key="3">
    <source>
        <dbReference type="ARBA" id="ARBA00022692"/>
    </source>
</evidence>
<feature type="transmembrane region" description="Helical" evidence="8">
    <location>
        <begin position="69"/>
        <end position="89"/>
    </location>
</feature>
<dbReference type="PROSITE" id="PS50893">
    <property type="entry name" value="ABC_TRANSPORTER_2"/>
    <property type="match status" value="1"/>
</dbReference>
<evidence type="ECO:0000259" key="9">
    <source>
        <dbReference type="PROSITE" id="PS50893"/>
    </source>
</evidence>
<dbReference type="Proteomes" id="UP000184088">
    <property type="component" value="Unassembled WGS sequence"/>
</dbReference>
<evidence type="ECO:0000256" key="5">
    <source>
        <dbReference type="ARBA" id="ARBA00022840"/>
    </source>
</evidence>
<keyword evidence="5 11" id="KW-0067">ATP-binding</keyword>
<keyword evidence="2" id="KW-0813">Transport</keyword>
<evidence type="ECO:0000313" key="11">
    <source>
        <dbReference type="EMBL" id="SHF84058.1"/>
    </source>
</evidence>
<dbReference type="SUPFAM" id="SSF90123">
    <property type="entry name" value="ABC transporter transmembrane region"/>
    <property type="match status" value="1"/>
</dbReference>
<feature type="transmembrane region" description="Helical" evidence="8">
    <location>
        <begin position="254"/>
        <end position="277"/>
    </location>
</feature>
<evidence type="ECO:0000256" key="6">
    <source>
        <dbReference type="ARBA" id="ARBA00022989"/>
    </source>
</evidence>
<dbReference type="InterPro" id="IPR011527">
    <property type="entry name" value="ABC1_TM_dom"/>
</dbReference>
<dbReference type="PROSITE" id="PS50929">
    <property type="entry name" value="ABC_TM1F"/>
    <property type="match status" value="1"/>
</dbReference>
<keyword evidence="7 8" id="KW-0472">Membrane</keyword>
<dbReference type="GO" id="GO:0034040">
    <property type="term" value="F:ATPase-coupled lipid transmembrane transporter activity"/>
    <property type="evidence" value="ECO:0007669"/>
    <property type="project" value="TreeGrafter"/>
</dbReference>
<dbReference type="GO" id="GO:0016887">
    <property type="term" value="F:ATP hydrolysis activity"/>
    <property type="evidence" value="ECO:0007669"/>
    <property type="project" value="InterPro"/>
</dbReference>
<name>A0A1M5EXX9_9THEO</name>
<dbReference type="AlphaFoldDB" id="A0A1M5EXX9"/>
<evidence type="ECO:0000256" key="8">
    <source>
        <dbReference type="SAM" id="Phobius"/>
    </source>
</evidence>
<dbReference type="EMBL" id="FQVH01000051">
    <property type="protein sequence ID" value="SHF84058.1"/>
    <property type="molecule type" value="Genomic_DNA"/>
</dbReference>
<dbReference type="Gene3D" id="1.20.1560.10">
    <property type="entry name" value="ABC transporter type 1, transmembrane domain"/>
    <property type="match status" value="1"/>
</dbReference>
<feature type="transmembrane region" description="Helical" evidence="8">
    <location>
        <begin position="151"/>
        <end position="168"/>
    </location>
</feature>
<feature type="domain" description="ABC transporter" evidence="9">
    <location>
        <begin position="348"/>
        <end position="582"/>
    </location>
</feature>
<dbReference type="CDD" id="cd07346">
    <property type="entry name" value="ABC_6TM_exporters"/>
    <property type="match status" value="1"/>
</dbReference>
<dbReference type="RefSeq" id="WP_073346376.1">
    <property type="nucleotide sequence ID" value="NZ_FQVH01000051.1"/>
</dbReference>
<feature type="transmembrane region" description="Helical" evidence="8">
    <location>
        <begin position="289"/>
        <end position="310"/>
    </location>
</feature>
<dbReference type="InterPro" id="IPR003439">
    <property type="entry name" value="ABC_transporter-like_ATP-bd"/>
</dbReference>
<feature type="transmembrane region" description="Helical" evidence="8">
    <location>
        <begin position="28"/>
        <end position="49"/>
    </location>
</feature>
<evidence type="ECO:0000259" key="10">
    <source>
        <dbReference type="PROSITE" id="PS50929"/>
    </source>
</evidence>
<dbReference type="GO" id="GO:0005524">
    <property type="term" value="F:ATP binding"/>
    <property type="evidence" value="ECO:0007669"/>
    <property type="project" value="UniProtKB-KW"/>
</dbReference>
<evidence type="ECO:0000256" key="7">
    <source>
        <dbReference type="ARBA" id="ARBA00023136"/>
    </source>
</evidence>
<evidence type="ECO:0000313" key="12">
    <source>
        <dbReference type="Proteomes" id="UP000184088"/>
    </source>
</evidence>
<dbReference type="SMART" id="SM00382">
    <property type="entry name" value="AAA"/>
    <property type="match status" value="1"/>
</dbReference>
<dbReference type="InterPro" id="IPR017871">
    <property type="entry name" value="ABC_transporter-like_CS"/>
</dbReference>
<evidence type="ECO:0000256" key="2">
    <source>
        <dbReference type="ARBA" id="ARBA00022448"/>
    </source>
</evidence>
<dbReference type="InterPro" id="IPR039421">
    <property type="entry name" value="Type_1_exporter"/>
</dbReference>
<comment type="subcellular location">
    <subcellularLocation>
        <location evidence="1">Cell membrane</location>
        <topology evidence="1">Multi-pass membrane protein</topology>
    </subcellularLocation>
</comment>
<dbReference type="FunFam" id="3.40.50.300:FF:000287">
    <property type="entry name" value="Multidrug ABC transporter ATP-binding protein"/>
    <property type="match status" value="1"/>
</dbReference>
<dbReference type="PROSITE" id="PS00211">
    <property type="entry name" value="ABC_TRANSPORTER_1"/>
    <property type="match status" value="1"/>
</dbReference>
<reference evidence="11 12" key="1">
    <citation type="submission" date="2016-11" db="EMBL/GenBank/DDBJ databases">
        <authorList>
            <person name="Jaros S."/>
            <person name="Januszkiewicz K."/>
            <person name="Wedrychowicz H."/>
        </authorList>
    </citation>
    <scope>NUCLEOTIDE SEQUENCE [LARGE SCALE GENOMIC DNA]</scope>
    <source>
        <strain evidence="11 12">DSM 17918</strain>
    </source>
</reference>
<evidence type="ECO:0000256" key="4">
    <source>
        <dbReference type="ARBA" id="ARBA00022741"/>
    </source>
</evidence>
<dbReference type="PANTHER" id="PTHR24221:SF654">
    <property type="entry name" value="ATP-BINDING CASSETTE SUB-FAMILY B MEMBER 6"/>
    <property type="match status" value="1"/>
</dbReference>
<feature type="domain" description="ABC transmembrane type-1" evidence="10">
    <location>
        <begin position="34"/>
        <end position="313"/>
    </location>
</feature>
<keyword evidence="6 8" id="KW-1133">Transmembrane helix</keyword>
<dbReference type="Pfam" id="PF00664">
    <property type="entry name" value="ABC_membrane"/>
    <property type="match status" value="1"/>
</dbReference>
<dbReference type="GO" id="GO:0140359">
    <property type="term" value="F:ABC-type transporter activity"/>
    <property type="evidence" value="ECO:0007669"/>
    <property type="project" value="InterPro"/>
</dbReference>
<keyword evidence="12" id="KW-1185">Reference proteome</keyword>
<dbReference type="GO" id="GO:0005886">
    <property type="term" value="C:plasma membrane"/>
    <property type="evidence" value="ECO:0007669"/>
    <property type="project" value="UniProtKB-SubCell"/>
</dbReference>
<keyword evidence="4" id="KW-0547">Nucleotide-binding</keyword>
<dbReference type="InterPro" id="IPR027417">
    <property type="entry name" value="P-loop_NTPase"/>
</dbReference>
<gene>
    <name evidence="11" type="ORF">SAMN02746089_02643</name>
</gene>
<dbReference type="SUPFAM" id="SSF52540">
    <property type="entry name" value="P-loop containing nucleoside triphosphate hydrolases"/>
    <property type="match status" value="1"/>
</dbReference>
<dbReference type="Gene3D" id="3.40.50.300">
    <property type="entry name" value="P-loop containing nucleotide triphosphate hydrolases"/>
    <property type="match status" value="1"/>
</dbReference>
<sequence>MPFGRINTRRVGSIRDNRIFKLLFYIKPYLPIIIISVIVTFILSLINIFVANYMKIMTDTVLKGNWSDFIRTVYFLIFIMITGFILKYINRYLIGRFTSGSMCSMRRLFINRIFNMPVSYLESRNTGDIISVFTNDMNKVQSFLQSHLQDLLYQPLAFISAFVYLFTINRPITIISTVVLPLVMFLTNKITGSLEQYAFKLQERLGQSNSILEDVIMGMPIVKSFNLQDLMYDKYRKIIRGVINEGINIEKRRLLIRIFTTVLGLTPYLLFAVYGGYLSLHGYMTAGDMIAFLSLLEYLYAPLTVIPYIASDIKVDMASFTRLFEILDQPVESRDGRRFLLEPNQPVISFNDVYFSYDGQNDVLKGLSFDLPEGHKVGLVGESGSGKSTIFKLICGFYRHQKGQVKIYGHDISEWDIKALRSQISLVSQDTYLFPCTIEENIRYGRPDATREEVIQAAKLANAHDFIVKLPQGYDTVVGERSTNLSGGERQRIAIARAILKDAPILLLDEATSALDSQSETLVQQALERLMKNRTVLMIAHRLSTIRNADEIFVLRDGKIVERGNHDELMERGGLYRQLYLEQFANMPQVT</sequence>
<evidence type="ECO:0000256" key="1">
    <source>
        <dbReference type="ARBA" id="ARBA00004651"/>
    </source>
</evidence>